<keyword evidence="5" id="KW-0677">Repeat</keyword>
<comment type="subcellular location">
    <subcellularLocation>
        <location evidence="1">Membrane</location>
        <topology evidence="1">Single-pass type I membrane protein</topology>
    </subcellularLocation>
</comment>
<dbReference type="InterPro" id="IPR036116">
    <property type="entry name" value="FN3_sf"/>
</dbReference>
<keyword evidence="9" id="KW-0675">Receptor</keyword>
<dbReference type="AlphaFoldDB" id="A0A8S4ASK7"/>
<dbReference type="PROSITE" id="PS01353">
    <property type="entry name" value="HEMATOPO_REC_L_F2"/>
    <property type="match status" value="1"/>
</dbReference>
<keyword evidence="15" id="KW-1185">Reference proteome</keyword>
<dbReference type="EMBL" id="CAJRST010003335">
    <property type="protein sequence ID" value="CAG5867151.1"/>
    <property type="molecule type" value="Genomic_DNA"/>
</dbReference>
<accession>A0A8S4ASK7</accession>
<dbReference type="InterPro" id="IPR003961">
    <property type="entry name" value="FN3_dom"/>
</dbReference>
<feature type="signal peptide" evidence="12">
    <location>
        <begin position="1"/>
        <end position="17"/>
    </location>
</feature>
<protein>
    <submittedName>
        <fullName evidence="14">(Atlantic silverside) hypothetical protein</fullName>
    </submittedName>
</protein>
<keyword evidence="10" id="KW-0325">Glycoprotein</keyword>
<keyword evidence="6 11" id="KW-1133">Transmembrane helix</keyword>
<dbReference type="PANTHER" id="PTHR48423">
    <property type="entry name" value="INTERLEUKIN-27 RECEPTOR SUBUNIT ALPHA"/>
    <property type="match status" value="1"/>
</dbReference>
<reference evidence="14" key="1">
    <citation type="submission" date="2021-05" db="EMBL/GenBank/DDBJ databases">
        <authorList>
            <person name="Tigano A."/>
        </authorList>
    </citation>
    <scope>NUCLEOTIDE SEQUENCE</scope>
</reference>
<dbReference type="SMART" id="SM00060">
    <property type="entry name" value="FN3"/>
    <property type="match status" value="4"/>
</dbReference>
<evidence type="ECO:0000256" key="1">
    <source>
        <dbReference type="ARBA" id="ARBA00004479"/>
    </source>
</evidence>
<dbReference type="Pfam" id="PF21177">
    <property type="entry name" value="LIF-R_Ig-like"/>
    <property type="match status" value="1"/>
</dbReference>
<evidence type="ECO:0000313" key="15">
    <source>
        <dbReference type="Proteomes" id="UP000677803"/>
    </source>
</evidence>
<evidence type="ECO:0000313" key="14">
    <source>
        <dbReference type="EMBL" id="CAG5867151.1"/>
    </source>
</evidence>
<comment type="caution">
    <text evidence="14">The sequence shown here is derived from an EMBL/GenBank/DDBJ whole genome shotgun (WGS) entry which is preliminary data.</text>
</comment>
<dbReference type="InterPro" id="IPR048497">
    <property type="entry name" value="LIF-R-like_Ig-like"/>
</dbReference>
<evidence type="ECO:0000256" key="7">
    <source>
        <dbReference type="ARBA" id="ARBA00023136"/>
    </source>
</evidence>
<dbReference type="InterPro" id="IPR052672">
    <property type="entry name" value="Type1_Cytokine_Rcpt_Type2"/>
</dbReference>
<evidence type="ECO:0000256" key="2">
    <source>
        <dbReference type="ARBA" id="ARBA00008921"/>
    </source>
</evidence>
<keyword evidence="8" id="KW-1015">Disulfide bond</keyword>
<evidence type="ECO:0000256" key="5">
    <source>
        <dbReference type="ARBA" id="ARBA00022737"/>
    </source>
</evidence>
<feature type="transmembrane region" description="Helical" evidence="11">
    <location>
        <begin position="701"/>
        <end position="726"/>
    </location>
</feature>
<comment type="similarity">
    <text evidence="2">Belongs to the type I cytokine receptor family. Type 2 subfamily.</text>
</comment>
<dbReference type="OrthoDB" id="6382334at2759"/>
<dbReference type="PROSITE" id="PS50853">
    <property type="entry name" value="FN3"/>
    <property type="match status" value="3"/>
</dbReference>
<dbReference type="InterPro" id="IPR013783">
    <property type="entry name" value="Ig-like_fold"/>
</dbReference>
<feature type="domain" description="Fibronectin type-III" evidence="13">
    <location>
        <begin position="601"/>
        <end position="697"/>
    </location>
</feature>
<dbReference type="SUPFAM" id="SSF49265">
    <property type="entry name" value="Fibronectin type III"/>
    <property type="match status" value="4"/>
</dbReference>
<dbReference type="Proteomes" id="UP000677803">
    <property type="component" value="Unassembled WGS sequence"/>
</dbReference>
<keyword evidence="4 12" id="KW-0732">Signal</keyword>
<evidence type="ECO:0000256" key="9">
    <source>
        <dbReference type="ARBA" id="ARBA00023170"/>
    </source>
</evidence>
<feature type="domain" description="Fibronectin type-III" evidence="13">
    <location>
        <begin position="315"/>
        <end position="410"/>
    </location>
</feature>
<organism evidence="14 15">
    <name type="scientific">Menidia menidia</name>
    <name type="common">Atlantic silverside</name>
    <dbReference type="NCBI Taxonomy" id="238744"/>
    <lineage>
        <taxon>Eukaryota</taxon>
        <taxon>Metazoa</taxon>
        <taxon>Chordata</taxon>
        <taxon>Craniata</taxon>
        <taxon>Vertebrata</taxon>
        <taxon>Euteleostomi</taxon>
        <taxon>Actinopterygii</taxon>
        <taxon>Neopterygii</taxon>
        <taxon>Teleostei</taxon>
        <taxon>Neoteleostei</taxon>
        <taxon>Acanthomorphata</taxon>
        <taxon>Ovalentaria</taxon>
        <taxon>Atherinomorphae</taxon>
        <taxon>Atheriniformes</taxon>
        <taxon>Atherinopsidae</taxon>
        <taxon>Menidiinae</taxon>
        <taxon>Menidia</taxon>
    </lineage>
</organism>
<feature type="domain" description="Fibronectin type-III" evidence="13">
    <location>
        <begin position="411"/>
        <end position="505"/>
    </location>
</feature>
<dbReference type="InterPro" id="IPR003529">
    <property type="entry name" value="Hematopoietin_rcpt_Gp130_CS"/>
</dbReference>
<evidence type="ECO:0000256" key="8">
    <source>
        <dbReference type="ARBA" id="ARBA00023157"/>
    </source>
</evidence>
<dbReference type="Pfam" id="PF25552">
    <property type="entry name" value="LIFR_D4"/>
    <property type="match status" value="1"/>
</dbReference>
<keyword evidence="3 11" id="KW-0812">Transmembrane</keyword>
<name>A0A8S4ASK7_9TELE</name>
<sequence length="876" mass="99417">MISWLLLLPLLCGSTDGNANDVLDCGPQNLSLNSIGQMLLLTWEDDPSCSALSDILIYKIIVFIADKQEHSDEVAVRLDQIGSTHSWNWTSHLPFECASHSVRLSSSYDNRTSPWHQERTLLGSRNTTRKVYPQDQIFEVGSSGTFCCVVPAIESIERFYLTGYHTTDIHTTRISNQMVALTVHFNKESDNRSDVRCQTNKTSKYGASIFADYPPRDRDFQCETQNLESVECVWTAPEQKSWNPTNYQLLGRNKLGNHTALSFNECQYKSNGKCSQKMQMEAAGETLFTLIIQNRLGKVELQDNCDLTKRVYMFAPEKFSVSNVNARNVSLHWNWTLQKYNDLNLTCQLEVGDGDGNTIIEYSGIGLKSAVLTNLIPNWKYSVRVRCGTVQHFWKWGKWSDNTSFETEDDVPDAPDVWWMHKTENETEIIWKMPLKSRNPEQIVFEVACASTKERDKQNKSEVLHKNRFILSLDAREEHVVTVTARNSLGSSSPSTITIPNISPEKTTVKTYLITGSNRGFNLSWPNNPRAKCGYIVDWHPTVGDGNVEWLKLPLDQTSVRITSENITDGKRYSLSIYACTQGAPLLLKKLEGYSREKRIEGTLFKSLKLAQNDSDVEISWEPIPLKEQTAFVQGYILRYHDNNGQSFSVSTDIPEATSLRATNLKNGFYTFTLMARTALGECGKVTETLNFQKDNLIKSLLISMGIFFFALIFTAIFCFVSWLWIKDKVYKPVPKPVLTGKWLTSPAVHSCPPLDIDQSYCTEEKMDIPQLLCKLEPDDISQKAFASPPVDTPATLTLPFSPFRGTFANPTYNLMMQRQGQRSSSESDLQERTLPIINIGEYRPQNQLDVFRQKQIDDETSSSITCVSTYIMLPK</sequence>
<evidence type="ECO:0000256" key="4">
    <source>
        <dbReference type="ARBA" id="ARBA00022729"/>
    </source>
</evidence>
<evidence type="ECO:0000259" key="13">
    <source>
        <dbReference type="PROSITE" id="PS50853"/>
    </source>
</evidence>
<keyword evidence="7 11" id="KW-0472">Membrane</keyword>
<evidence type="ECO:0000256" key="12">
    <source>
        <dbReference type="SAM" id="SignalP"/>
    </source>
</evidence>
<dbReference type="Gene3D" id="2.60.40.10">
    <property type="entry name" value="Immunoglobulins"/>
    <property type="match status" value="7"/>
</dbReference>
<feature type="chain" id="PRO_5035755263" evidence="12">
    <location>
        <begin position="18"/>
        <end position="876"/>
    </location>
</feature>
<gene>
    <name evidence="14" type="ORF">MMEN_LOCUS3955</name>
</gene>
<dbReference type="Pfam" id="PF17971">
    <property type="entry name" value="LIFR_D2"/>
    <property type="match status" value="1"/>
</dbReference>
<evidence type="ECO:0000256" key="3">
    <source>
        <dbReference type="ARBA" id="ARBA00022692"/>
    </source>
</evidence>
<dbReference type="PANTHER" id="PTHR48423:SF1">
    <property type="entry name" value="INTERLEUKIN-27 RECEPTOR SUBUNIT ALPHA"/>
    <property type="match status" value="1"/>
</dbReference>
<dbReference type="GO" id="GO:0005886">
    <property type="term" value="C:plasma membrane"/>
    <property type="evidence" value="ECO:0007669"/>
    <property type="project" value="UniProtKB-ARBA"/>
</dbReference>
<evidence type="ECO:0000256" key="10">
    <source>
        <dbReference type="ARBA" id="ARBA00023180"/>
    </source>
</evidence>
<proteinExistence type="inferred from homology"/>
<dbReference type="CDD" id="cd00063">
    <property type="entry name" value="FN3"/>
    <property type="match status" value="2"/>
</dbReference>
<dbReference type="GO" id="GO:0004896">
    <property type="term" value="F:cytokine receptor activity"/>
    <property type="evidence" value="ECO:0007669"/>
    <property type="project" value="InterPro"/>
</dbReference>
<evidence type="ECO:0000256" key="11">
    <source>
        <dbReference type="SAM" id="Phobius"/>
    </source>
</evidence>
<dbReference type="InterPro" id="IPR040817">
    <property type="entry name" value="LIFR_D2"/>
</dbReference>
<evidence type="ECO:0000256" key="6">
    <source>
        <dbReference type="ARBA" id="ARBA00022989"/>
    </source>
</evidence>